<evidence type="ECO:0000256" key="8">
    <source>
        <dbReference type="ARBA" id="ARBA00023004"/>
    </source>
</evidence>
<keyword evidence="10 16" id="KW-0798">TonB box</keyword>
<feature type="domain" description="TonB-dependent receptor-like beta-barrel" evidence="18">
    <location>
        <begin position="266"/>
        <end position="709"/>
    </location>
</feature>
<dbReference type="PROSITE" id="PS52016">
    <property type="entry name" value="TONB_DEPENDENT_REC_3"/>
    <property type="match status" value="1"/>
</dbReference>
<dbReference type="InterPro" id="IPR037066">
    <property type="entry name" value="Plug_dom_sf"/>
</dbReference>
<keyword evidence="7 17" id="KW-0732">Signal</keyword>
<dbReference type="PROSITE" id="PS01156">
    <property type="entry name" value="TONB_DEPENDENT_REC_2"/>
    <property type="match status" value="1"/>
</dbReference>
<evidence type="ECO:0000256" key="3">
    <source>
        <dbReference type="ARBA" id="ARBA00022448"/>
    </source>
</evidence>
<comment type="caution">
    <text evidence="20">The sequence shown here is derived from an EMBL/GenBank/DDBJ whole genome shotgun (WGS) entry which is preliminary data.</text>
</comment>
<comment type="similarity">
    <text evidence="2 14 16">Belongs to the TonB-dependent receptor family.</text>
</comment>
<evidence type="ECO:0000256" key="4">
    <source>
        <dbReference type="ARBA" id="ARBA00022452"/>
    </source>
</evidence>
<feature type="chain" id="PRO_5023145521" evidence="17">
    <location>
        <begin position="29"/>
        <end position="740"/>
    </location>
</feature>
<dbReference type="RefSeq" id="WP_149860513.1">
    <property type="nucleotide sequence ID" value="NZ_VUOD01000004.1"/>
</dbReference>
<keyword evidence="5" id="KW-0410">Iron transport</keyword>
<evidence type="ECO:0000256" key="2">
    <source>
        <dbReference type="ARBA" id="ARBA00009810"/>
    </source>
</evidence>
<reference evidence="20 21" key="1">
    <citation type="submission" date="2019-09" db="EMBL/GenBank/DDBJ databases">
        <title>Arenimonas chukotkensis sp. nov., a bacterium isolated from Chukotka hot spring, Arctic region, Russia.</title>
        <authorList>
            <person name="Zayulina K.S."/>
            <person name="Prokofeva M.I."/>
            <person name="Elcheninov A.G."/>
            <person name="Novikov A."/>
            <person name="Kochetkova T.V."/>
            <person name="Kublanov I.V."/>
        </authorList>
    </citation>
    <scope>NUCLEOTIDE SEQUENCE [LARGE SCALE GENOMIC DNA]</scope>
    <source>
        <strain evidence="20 21">3729k</strain>
    </source>
</reference>
<dbReference type="GO" id="GO:0015891">
    <property type="term" value="P:siderophore transport"/>
    <property type="evidence" value="ECO:0007669"/>
    <property type="project" value="InterPro"/>
</dbReference>
<keyword evidence="3 14" id="KW-0813">Transport</keyword>
<keyword evidence="6 14" id="KW-0812">Transmembrane</keyword>
<dbReference type="Gene3D" id="2.170.130.10">
    <property type="entry name" value="TonB-dependent receptor, plug domain"/>
    <property type="match status" value="1"/>
</dbReference>
<evidence type="ECO:0000256" key="12">
    <source>
        <dbReference type="ARBA" id="ARBA00023170"/>
    </source>
</evidence>
<gene>
    <name evidence="20" type="ORF">F0415_07160</name>
</gene>
<dbReference type="InterPro" id="IPR010105">
    <property type="entry name" value="TonB_sidphr_rcpt"/>
</dbReference>
<sequence length="740" mass="81675">MDRTAPFLAAAPLAVAIATCLAALPAHADTAVDQSETPAAAQRAAADAERVEAADGTEYLPAVEVVGKAEYHYVERNISSATRTDTPLLDVPQSITVVTGDLIDDTAMRGLADVVQYVPGAGMAQGEGHRDAPVLRGNTSTADLFVNGMRDDVQYFRDLYNVERVEVLKGPNAMIFGRGGTGGVINRVTKQADWEADSEVTLQLGSWNRRRLTADVGEGVNDNVAFRVTALYEDSESFRDAFGLERWGVNPSLAFRIGENTVIHADVEHFQDERTTDRGLPSYADPFGGRRLPVEVGRSVFFGDPDNSMADFEVNAFNLLIEHGFGDGALLRNRTRWADYDKFYQNVYPGGPARFNSTTGEFEVAISAYNSATKRENLLNQTDLLFDFATGAVEHRLLAGLEFGRQESDNRRLTGLFPGNTCYGAVTTSSFCVPLSNPRYSGPVTFFQSATDADNRVVANVAAAYLQDQIEFSPQWQAVLGLRYDRFEVDFHNRRNGTNITTEDNLWSPRAGLIYKPDEQVSLYASYGLTYLPRSGEQMSSLTPSNAAFDPEEYENREIGAKWDIRPDLSLTAALYRLERSNVIAPDPADPTRSILVDGERIKGVEIGLAGNITEAWRVMGAYAWQDGEILTGADRGNRPANLPEETASLWNRYDFNTTWGVGLGVIYRGEFFAQTNNAVTLKSFTRYDAALYYTPSERVEVQLNVENLFDKRYFVSAHNDNNLSPGSPRAAYVSLTLNF</sequence>
<dbReference type="EMBL" id="VUOD01000004">
    <property type="protein sequence ID" value="KAA2285014.1"/>
    <property type="molecule type" value="Genomic_DNA"/>
</dbReference>
<comment type="subcellular location">
    <subcellularLocation>
        <location evidence="1 14">Cell outer membrane</location>
        <topology evidence="1 14">Multi-pass membrane protein</topology>
    </subcellularLocation>
</comment>
<evidence type="ECO:0000259" key="19">
    <source>
        <dbReference type="Pfam" id="PF07715"/>
    </source>
</evidence>
<evidence type="ECO:0000313" key="20">
    <source>
        <dbReference type="EMBL" id="KAA2285014.1"/>
    </source>
</evidence>
<evidence type="ECO:0000256" key="15">
    <source>
        <dbReference type="PROSITE-ProRule" id="PRU10144"/>
    </source>
</evidence>
<keyword evidence="8" id="KW-0408">Iron</keyword>
<dbReference type="PANTHER" id="PTHR32552">
    <property type="entry name" value="FERRICHROME IRON RECEPTOR-RELATED"/>
    <property type="match status" value="1"/>
</dbReference>
<evidence type="ECO:0000256" key="10">
    <source>
        <dbReference type="ARBA" id="ARBA00023077"/>
    </source>
</evidence>
<dbReference type="Proteomes" id="UP000322165">
    <property type="component" value="Unassembled WGS sequence"/>
</dbReference>
<dbReference type="PANTHER" id="PTHR32552:SF68">
    <property type="entry name" value="FERRICHROME OUTER MEMBRANE TRANSPORTER_PHAGE RECEPTOR"/>
    <property type="match status" value="1"/>
</dbReference>
<feature type="signal peptide" evidence="17">
    <location>
        <begin position="1"/>
        <end position="28"/>
    </location>
</feature>
<evidence type="ECO:0000256" key="16">
    <source>
        <dbReference type="RuleBase" id="RU003357"/>
    </source>
</evidence>
<keyword evidence="9" id="KW-0406">Ion transport</keyword>
<dbReference type="InterPro" id="IPR000531">
    <property type="entry name" value="Beta-barrel_TonB"/>
</dbReference>
<dbReference type="GO" id="GO:0009279">
    <property type="term" value="C:cell outer membrane"/>
    <property type="evidence" value="ECO:0007669"/>
    <property type="project" value="UniProtKB-SubCell"/>
</dbReference>
<dbReference type="Pfam" id="PF00593">
    <property type="entry name" value="TonB_dep_Rec_b-barrel"/>
    <property type="match status" value="1"/>
</dbReference>
<keyword evidence="12 20" id="KW-0675">Receptor</keyword>
<keyword evidence="11 14" id="KW-0472">Membrane</keyword>
<dbReference type="InterPro" id="IPR036942">
    <property type="entry name" value="Beta-barrel_TonB_sf"/>
</dbReference>
<evidence type="ECO:0000256" key="5">
    <source>
        <dbReference type="ARBA" id="ARBA00022496"/>
    </source>
</evidence>
<keyword evidence="4 14" id="KW-1134">Transmembrane beta strand</keyword>
<dbReference type="InterPro" id="IPR012910">
    <property type="entry name" value="Plug_dom"/>
</dbReference>
<dbReference type="Gene3D" id="2.40.170.20">
    <property type="entry name" value="TonB-dependent receptor, beta-barrel domain"/>
    <property type="match status" value="1"/>
</dbReference>
<organism evidence="20 21">
    <name type="scientific">Arenimonas fontis</name>
    <dbReference type="NCBI Taxonomy" id="2608255"/>
    <lineage>
        <taxon>Bacteria</taxon>
        <taxon>Pseudomonadati</taxon>
        <taxon>Pseudomonadota</taxon>
        <taxon>Gammaproteobacteria</taxon>
        <taxon>Lysobacterales</taxon>
        <taxon>Lysobacteraceae</taxon>
        <taxon>Arenimonas</taxon>
    </lineage>
</organism>
<evidence type="ECO:0000256" key="14">
    <source>
        <dbReference type="PROSITE-ProRule" id="PRU01360"/>
    </source>
</evidence>
<evidence type="ECO:0000256" key="1">
    <source>
        <dbReference type="ARBA" id="ARBA00004571"/>
    </source>
</evidence>
<evidence type="ECO:0000256" key="11">
    <source>
        <dbReference type="ARBA" id="ARBA00023136"/>
    </source>
</evidence>
<evidence type="ECO:0000256" key="17">
    <source>
        <dbReference type="SAM" id="SignalP"/>
    </source>
</evidence>
<evidence type="ECO:0000259" key="18">
    <source>
        <dbReference type="Pfam" id="PF00593"/>
    </source>
</evidence>
<dbReference type="Pfam" id="PF07715">
    <property type="entry name" value="Plug"/>
    <property type="match status" value="1"/>
</dbReference>
<dbReference type="NCBIfam" id="TIGR01783">
    <property type="entry name" value="TonB-siderophor"/>
    <property type="match status" value="1"/>
</dbReference>
<evidence type="ECO:0000256" key="6">
    <source>
        <dbReference type="ARBA" id="ARBA00022692"/>
    </source>
</evidence>
<dbReference type="AlphaFoldDB" id="A0A5B2ZCU2"/>
<reference evidence="20 21" key="2">
    <citation type="submission" date="2019-09" db="EMBL/GenBank/DDBJ databases">
        <authorList>
            <person name="Mazur A."/>
        </authorList>
    </citation>
    <scope>NUCLEOTIDE SEQUENCE [LARGE SCALE GENOMIC DNA]</scope>
    <source>
        <strain evidence="20 21">3729k</strain>
    </source>
</reference>
<feature type="short sequence motif" description="TonB C-terminal box" evidence="15">
    <location>
        <begin position="723"/>
        <end position="740"/>
    </location>
</feature>
<dbReference type="GO" id="GO:0015344">
    <property type="term" value="F:siderophore uptake transmembrane transporter activity"/>
    <property type="evidence" value="ECO:0007669"/>
    <property type="project" value="TreeGrafter"/>
</dbReference>
<protein>
    <submittedName>
        <fullName evidence="20">TonB-dependent siderophore receptor</fullName>
    </submittedName>
</protein>
<evidence type="ECO:0000256" key="13">
    <source>
        <dbReference type="ARBA" id="ARBA00023237"/>
    </source>
</evidence>
<proteinExistence type="inferred from homology"/>
<evidence type="ECO:0000313" key="21">
    <source>
        <dbReference type="Proteomes" id="UP000322165"/>
    </source>
</evidence>
<dbReference type="InterPro" id="IPR010917">
    <property type="entry name" value="TonB_rcpt_CS"/>
</dbReference>
<evidence type="ECO:0000256" key="7">
    <source>
        <dbReference type="ARBA" id="ARBA00022729"/>
    </source>
</evidence>
<dbReference type="SUPFAM" id="SSF56935">
    <property type="entry name" value="Porins"/>
    <property type="match status" value="1"/>
</dbReference>
<keyword evidence="21" id="KW-1185">Reference proteome</keyword>
<dbReference type="CDD" id="cd01347">
    <property type="entry name" value="ligand_gated_channel"/>
    <property type="match status" value="1"/>
</dbReference>
<dbReference type="GO" id="GO:0038023">
    <property type="term" value="F:signaling receptor activity"/>
    <property type="evidence" value="ECO:0007669"/>
    <property type="project" value="InterPro"/>
</dbReference>
<feature type="domain" description="TonB-dependent receptor plug" evidence="19">
    <location>
        <begin position="88"/>
        <end position="184"/>
    </location>
</feature>
<name>A0A5B2ZCU2_9GAMM</name>
<keyword evidence="13 14" id="KW-0998">Cell outer membrane</keyword>
<accession>A0A5B2ZCU2</accession>
<dbReference type="InterPro" id="IPR039426">
    <property type="entry name" value="TonB-dep_rcpt-like"/>
</dbReference>
<evidence type="ECO:0000256" key="9">
    <source>
        <dbReference type="ARBA" id="ARBA00023065"/>
    </source>
</evidence>